<keyword evidence="1" id="KW-1133">Transmembrane helix</keyword>
<comment type="caution">
    <text evidence="2">The sequence shown here is derived from an EMBL/GenBank/DDBJ whole genome shotgun (WGS) entry which is preliminary data.</text>
</comment>
<feature type="transmembrane region" description="Helical" evidence="1">
    <location>
        <begin position="45"/>
        <end position="63"/>
    </location>
</feature>
<dbReference type="AlphaFoldDB" id="A0A2A2KPP4"/>
<sequence>MLHRACWTRLKTTISITRPRLRNPSSLREELLISPRLRRPLERRVAGAIILIIVAILCCYLCAKQNDDEYTVVQQTTTTVETCNYPTMPMNNCGPNNFEMNGHPQPNVYVPPQFYPAPPQNNFGFGYPSK</sequence>
<dbReference type="EMBL" id="LIAE01008011">
    <property type="protein sequence ID" value="PAV75924.1"/>
    <property type="molecule type" value="Genomic_DNA"/>
</dbReference>
<proteinExistence type="predicted"/>
<protein>
    <submittedName>
        <fullName evidence="2">Uncharacterized protein</fullName>
    </submittedName>
</protein>
<dbReference type="Proteomes" id="UP000218231">
    <property type="component" value="Unassembled WGS sequence"/>
</dbReference>
<keyword evidence="1" id="KW-0472">Membrane</keyword>
<evidence type="ECO:0000313" key="2">
    <source>
        <dbReference type="EMBL" id="PAV75924.1"/>
    </source>
</evidence>
<reference evidence="2 3" key="1">
    <citation type="journal article" date="2017" name="Curr. Biol.">
        <title>Genome architecture and evolution of a unichromosomal asexual nematode.</title>
        <authorList>
            <person name="Fradin H."/>
            <person name="Zegar C."/>
            <person name="Gutwein M."/>
            <person name="Lucas J."/>
            <person name="Kovtun M."/>
            <person name="Corcoran D."/>
            <person name="Baugh L.R."/>
            <person name="Kiontke K."/>
            <person name="Gunsalus K."/>
            <person name="Fitch D.H."/>
            <person name="Piano F."/>
        </authorList>
    </citation>
    <scope>NUCLEOTIDE SEQUENCE [LARGE SCALE GENOMIC DNA]</scope>
    <source>
        <strain evidence="2">PF1309</strain>
    </source>
</reference>
<keyword evidence="1" id="KW-0812">Transmembrane</keyword>
<gene>
    <name evidence="2" type="ORF">WR25_02019</name>
</gene>
<organism evidence="2 3">
    <name type="scientific">Diploscapter pachys</name>
    <dbReference type="NCBI Taxonomy" id="2018661"/>
    <lineage>
        <taxon>Eukaryota</taxon>
        <taxon>Metazoa</taxon>
        <taxon>Ecdysozoa</taxon>
        <taxon>Nematoda</taxon>
        <taxon>Chromadorea</taxon>
        <taxon>Rhabditida</taxon>
        <taxon>Rhabditina</taxon>
        <taxon>Rhabditomorpha</taxon>
        <taxon>Rhabditoidea</taxon>
        <taxon>Rhabditidae</taxon>
        <taxon>Diploscapter</taxon>
    </lineage>
</organism>
<name>A0A2A2KPP4_9BILA</name>
<evidence type="ECO:0000313" key="3">
    <source>
        <dbReference type="Proteomes" id="UP000218231"/>
    </source>
</evidence>
<accession>A0A2A2KPP4</accession>
<evidence type="ECO:0000256" key="1">
    <source>
        <dbReference type="SAM" id="Phobius"/>
    </source>
</evidence>
<keyword evidence="3" id="KW-1185">Reference proteome</keyword>